<feature type="transmembrane region" description="Helical" evidence="1">
    <location>
        <begin position="40"/>
        <end position="58"/>
    </location>
</feature>
<dbReference type="AlphaFoldDB" id="A0AAP2D583"/>
<accession>A0AAP2D583</accession>
<evidence type="ECO:0000313" key="3">
    <source>
        <dbReference type="Proteomes" id="UP001319180"/>
    </source>
</evidence>
<name>A0AAP2D583_9BACT</name>
<comment type="caution">
    <text evidence="2">The sequence shown here is derived from an EMBL/GenBank/DDBJ whole genome shotgun (WGS) entry which is preliminary data.</text>
</comment>
<sequence length="256" mass="28983">MELSNTTDLWVYVVTVLFTLSVITEKLTQLVRQYPTQFKWLTLVINAFLVIALVKSWGNLDNSLIWLTILISVITVVLVIGKFWFTNPFTKEKVALVAFQNIQKNSGDKTAQEQEITLLSLLLGLVVAVIFDINLVELIQAKSDKIELTTAVPVDLTNFQFVVTSIKPMVVLGFLLTGFFLTFGSKFFHDLLDLLLEVKNQKRNLNQATKGNEAQLIRLQMDNKASLLPHADADHRKQLESEIQILKNRLTRLIAA</sequence>
<feature type="transmembrane region" description="Helical" evidence="1">
    <location>
        <begin position="64"/>
        <end position="85"/>
    </location>
</feature>
<gene>
    <name evidence="2" type="ORF">KK078_03350</name>
</gene>
<feature type="transmembrane region" description="Helical" evidence="1">
    <location>
        <begin position="12"/>
        <end position="28"/>
    </location>
</feature>
<keyword evidence="1" id="KW-1133">Transmembrane helix</keyword>
<dbReference type="EMBL" id="JAHESC010000003">
    <property type="protein sequence ID" value="MBT1685573.1"/>
    <property type="molecule type" value="Genomic_DNA"/>
</dbReference>
<proteinExistence type="predicted"/>
<keyword evidence="1" id="KW-0472">Membrane</keyword>
<evidence type="ECO:0000313" key="2">
    <source>
        <dbReference type="EMBL" id="MBT1685573.1"/>
    </source>
</evidence>
<keyword evidence="1" id="KW-0812">Transmembrane</keyword>
<reference evidence="2 3" key="1">
    <citation type="submission" date="2021-05" db="EMBL/GenBank/DDBJ databases">
        <title>A Polyphasic approach of four new species of the genus Ohtaekwangia: Ohtaekwangia histidinii sp. nov., Ohtaekwangia cretensis sp. nov., Ohtaekwangia indiensis sp. nov., Ohtaekwangia reichenbachii sp. nov. from diverse environment.</title>
        <authorList>
            <person name="Octaviana S."/>
        </authorList>
    </citation>
    <scope>NUCLEOTIDE SEQUENCE [LARGE SCALE GENOMIC DNA]</scope>
    <source>
        <strain evidence="2 3">PWU37</strain>
    </source>
</reference>
<feature type="transmembrane region" description="Helical" evidence="1">
    <location>
        <begin position="116"/>
        <end position="139"/>
    </location>
</feature>
<evidence type="ECO:0000256" key="1">
    <source>
        <dbReference type="SAM" id="Phobius"/>
    </source>
</evidence>
<keyword evidence="3" id="KW-1185">Reference proteome</keyword>
<dbReference type="Proteomes" id="UP001319180">
    <property type="component" value="Unassembled WGS sequence"/>
</dbReference>
<organism evidence="2 3">
    <name type="scientific">Dawidia soli</name>
    <dbReference type="NCBI Taxonomy" id="2782352"/>
    <lineage>
        <taxon>Bacteria</taxon>
        <taxon>Pseudomonadati</taxon>
        <taxon>Bacteroidota</taxon>
        <taxon>Cytophagia</taxon>
        <taxon>Cytophagales</taxon>
        <taxon>Chryseotaleaceae</taxon>
        <taxon>Dawidia</taxon>
    </lineage>
</organism>
<dbReference type="RefSeq" id="WP_254088823.1">
    <property type="nucleotide sequence ID" value="NZ_JAHESC010000003.1"/>
</dbReference>
<protein>
    <submittedName>
        <fullName evidence="2">Uncharacterized protein</fullName>
    </submittedName>
</protein>
<feature type="transmembrane region" description="Helical" evidence="1">
    <location>
        <begin position="159"/>
        <end position="183"/>
    </location>
</feature>